<dbReference type="AlphaFoldDB" id="A0A8R1INM2"/>
<evidence type="ECO:0000313" key="1">
    <source>
        <dbReference type="EnsemblMetazoa" id="CJA39979b.1"/>
    </source>
</evidence>
<proteinExistence type="predicted"/>
<sequence>MESVCIMTATFEFHGSHLHVINVYAPTSAAKESQSDKFYKDLKKLDCLQFDRLVCWKVAHPCDVVRCRAISGQVP</sequence>
<reference evidence="1" key="2">
    <citation type="submission" date="2022-06" db="UniProtKB">
        <authorList>
            <consortium name="EnsemblMetazoa"/>
        </authorList>
    </citation>
    <scope>IDENTIFICATION</scope>
    <source>
        <strain evidence="1">DF5081</strain>
    </source>
</reference>
<name>A0A8R1INM2_CAEJA</name>
<dbReference type="Proteomes" id="UP000005237">
    <property type="component" value="Unassembled WGS sequence"/>
</dbReference>
<dbReference type="EnsemblMetazoa" id="CJA39979b.1">
    <property type="protein sequence ID" value="CJA39979b.1"/>
    <property type="gene ID" value="WBGene00215827"/>
</dbReference>
<reference evidence="2" key="1">
    <citation type="submission" date="2010-08" db="EMBL/GenBank/DDBJ databases">
        <authorList>
            <consortium name="Caenorhabditis japonica Sequencing Consortium"/>
            <person name="Wilson R.K."/>
        </authorList>
    </citation>
    <scope>NUCLEOTIDE SEQUENCE [LARGE SCALE GENOMIC DNA]</scope>
    <source>
        <strain evidence="2">DF5081</strain>
    </source>
</reference>
<keyword evidence="2" id="KW-1185">Reference proteome</keyword>
<protein>
    <submittedName>
        <fullName evidence="1">Uncharacterized protein</fullName>
    </submittedName>
</protein>
<evidence type="ECO:0000313" key="2">
    <source>
        <dbReference type="Proteomes" id="UP000005237"/>
    </source>
</evidence>
<organism evidence="1 2">
    <name type="scientific">Caenorhabditis japonica</name>
    <dbReference type="NCBI Taxonomy" id="281687"/>
    <lineage>
        <taxon>Eukaryota</taxon>
        <taxon>Metazoa</taxon>
        <taxon>Ecdysozoa</taxon>
        <taxon>Nematoda</taxon>
        <taxon>Chromadorea</taxon>
        <taxon>Rhabditida</taxon>
        <taxon>Rhabditina</taxon>
        <taxon>Rhabditomorpha</taxon>
        <taxon>Rhabditoidea</taxon>
        <taxon>Rhabditidae</taxon>
        <taxon>Peloderinae</taxon>
        <taxon>Caenorhabditis</taxon>
    </lineage>
</organism>
<accession>A0A8R1INM2</accession>